<evidence type="ECO:0000313" key="3">
    <source>
        <dbReference type="Proteomes" id="UP000503088"/>
    </source>
</evidence>
<reference evidence="2 3" key="1">
    <citation type="submission" date="2020-01" db="EMBL/GenBank/DDBJ databases">
        <authorList>
            <person name="Gulvik C.A."/>
            <person name="Batra D.G."/>
        </authorList>
    </citation>
    <scope>NUCLEOTIDE SEQUENCE [LARGE SCALE GENOMIC DNA]</scope>
    <source>
        <strain evidence="2 3">W9323</strain>
    </source>
</reference>
<dbReference type="PIRSF" id="PIRSF029895">
    <property type="entry name" value="SpoIV"/>
    <property type="match status" value="1"/>
</dbReference>
<gene>
    <name evidence="2" type="primary">yqfD</name>
    <name evidence="2" type="ORF">GXN76_10995</name>
</gene>
<accession>A0A7D3YAM7</accession>
<keyword evidence="1" id="KW-0812">Transmembrane</keyword>
<organism evidence="2 3">
    <name type="scientific">Kroppenstedtia pulmonis</name>
    <dbReference type="NCBI Taxonomy" id="1380685"/>
    <lineage>
        <taxon>Bacteria</taxon>
        <taxon>Bacillati</taxon>
        <taxon>Bacillota</taxon>
        <taxon>Bacilli</taxon>
        <taxon>Bacillales</taxon>
        <taxon>Thermoactinomycetaceae</taxon>
        <taxon>Kroppenstedtia</taxon>
    </lineage>
</organism>
<keyword evidence="3" id="KW-1185">Reference proteome</keyword>
<keyword evidence="1" id="KW-1133">Transmembrane helix</keyword>
<dbReference type="NCBIfam" id="TIGR02876">
    <property type="entry name" value="spore_yqfD"/>
    <property type="match status" value="1"/>
</dbReference>
<dbReference type="AlphaFoldDB" id="A0A7D3YAM7"/>
<dbReference type="EMBL" id="CP048104">
    <property type="protein sequence ID" value="QKG84941.1"/>
    <property type="molecule type" value="Genomic_DNA"/>
</dbReference>
<sequence>MQQKNWPQGIRGQVRIRLTGNRLERFINEASRQQLNLSHIKWMDQNEIQLTISPGDFYRLKPILRQTNTRVRILHKKGLPFLVNRIRKRRFFAWGILLFFILVLSLTSVIWSVDVQGNEEIPDTEIRQILREQGVFTGQLKFRIPSSEEIQFRLTEKLPHASWVGFRIEGTRAIVTIAEKKKVEQKEDTEEKGPVDFIASKDAVIYDMSIKRGRAVVEIHDVVKKGQILVSGKYGEPDSEKIVGAKGRVLGQVWYESEVTVPLHQKRKVYTGMRETAYFPYLASRMIRFPFLYSDSFARYETIRKVHSIQLQSYKLPFGWVKEERLEMKWVKQKLTEKEAIMIGVERAKEDLSAQLGEQGRILGEKVLHPRVDNGKVVMKIHFDAVEDIANPQPILQGE</sequence>
<proteinExistence type="predicted"/>
<feature type="transmembrane region" description="Helical" evidence="1">
    <location>
        <begin position="91"/>
        <end position="113"/>
    </location>
</feature>
<name>A0A7D3YAM7_9BACL</name>
<keyword evidence="1" id="KW-0472">Membrane</keyword>
<dbReference type="RefSeq" id="WP_173223120.1">
    <property type="nucleotide sequence ID" value="NZ_CP048104.1"/>
</dbReference>
<dbReference type="InterPro" id="IPR010690">
    <property type="entry name" value="YqfD"/>
</dbReference>
<evidence type="ECO:0000313" key="2">
    <source>
        <dbReference type="EMBL" id="QKG84941.1"/>
    </source>
</evidence>
<dbReference type="Proteomes" id="UP000503088">
    <property type="component" value="Chromosome"/>
</dbReference>
<dbReference type="KEGG" id="kpul:GXN76_10995"/>
<evidence type="ECO:0000256" key="1">
    <source>
        <dbReference type="SAM" id="Phobius"/>
    </source>
</evidence>
<dbReference type="Pfam" id="PF06898">
    <property type="entry name" value="YqfD"/>
    <property type="match status" value="1"/>
</dbReference>
<protein>
    <submittedName>
        <fullName evidence="2">Sporulation protein YqfD</fullName>
    </submittedName>
</protein>